<evidence type="ECO:0000256" key="9">
    <source>
        <dbReference type="ARBA" id="ARBA00022692"/>
    </source>
</evidence>
<proteinExistence type="inferred from homology"/>
<dbReference type="Proteomes" id="UP000232323">
    <property type="component" value="Unassembled WGS sequence"/>
</dbReference>
<evidence type="ECO:0000256" key="17">
    <source>
        <dbReference type="ARBA" id="ARBA00024088"/>
    </source>
</evidence>
<keyword evidence="9 18" id="KW-0812">Transmembrane</keyword>
<evidence type="ECO:0000256" key="4">
    <source>
        <dbReference type="ARBA" id="ARBA00004412"/>
    </source>
</evidence>
<evidence type="ECO:0000313" key="19">
    <source>
        <dbReference type="EMBL" id="GAX82339.1"/>
    </source>
</evidence>
<evidence type="ECO:0000256" key="15">
    <source>
        <dbReference type="ARBA" id="ARBA00023329"/>
    </source>
</evidence>
<evidence type="ECO:0000256" key="8">
    <source>
        <dbReference type="ARBA" id="ARBA00007743"/>
    </source>
</evidence>
<name>A0A250XHE4_9CHLO</name>
<keyword evidence="14 18" id="KW-0472">Membrane</keyword>
<evidence type="ECO:0000256" key="3">
    <source>
        <dbReference type="ARBA" id="ARBA00004234"/>
    </source>
</evidence>
<feature type="transmembrane region" description="Helical" evidence="18">
    <location>
        <begin position="75"/>
        <end position="97"/>
    </location>
</feature>
<dbReference type="GO" id="GO:0005770">
    <property type="term" value="C:late endosome"/>
    <property type="evidence" value="ECO:0007669"/>
    <property type="project" value="UniProtKB-SubCell"/>
</dbReference>
<dbReference type="PANTHER" id="PTHR15664">
    <property type="entry name" value="C20ORF30 PROTEIN"/>
    <property type="match status" value="1"/>
</dbReference>
<evidence type="ECO:0000256" key="6">
    <source>
        <dbReference type="ARBA" id="ARBA00004601"/>
    </source>
</evidence>
<evidence type="ECO:0000256" key="5">
    <source>
        <dbReference type="ARBA" id="ARBA00004419"/>
    </source>
</evidence>
<evidence type="ECO:0000256" key="13">
    <source>
        <dbReference type="ARBA" id="ARBA00023034"/>
    </source>
</evidence>
<dbReference type="InterPro" id="IPR008590">
    <property type="entry name" value="TMEM_230/134"/>
</dbReference>
<evidence type="ECO:0000256" key="7">
    <source>
        <dbReference type="ARBA" id="ARBA00004603"/>
    </source>
</evidence>
<protein>
    <recommendedName>
        <fullName evidence="17">Transmembrane protein 230</fullName>
    </recommendedName>
</protein>
<gene>
    <name evidence="19" type="ORF">CEUSTIGMA_g9768.t1</name>
</gene>
<dbReference type="GO" id="GO:0016020">
    <property type="term" value="C:membrane"/>
    <property type="evidence" value="ECO:0007669"/>
    <property type="project" value="UniProtKB-SubCell"/>
</dbReference>
<keyword evidence="10" id="KW-0967">Endosome</keyword>
<dbReference type="EMBL" id="BEGY01000079">
    <property type="protein sequence ID" value="GAX82339.1"/>
    <property type="molecule type" value="Genomic_DNA"/>
</dbReference>
<accession>A0A250XHE4</accession>
<dbReference type="OrthoDB" id="5597044at2759"/>
<evidence type="ECO:0000256" key="16">
    <source>
        <dbReference type="ARBA" id="ARBA00024003"/>
    </source>
</evidence>
<dbReference type="GO" id="GO:0005776">
    <property type="term" value="C:autophagosome"/>
    <property type="evidence" value="ECO:0007669"/>
    <property type="project" value="UniProtKB-SubCell"/>
</dbReference>
<comment type="caution">
    <text evidence="19">The sequence shown here is derived from an EMBL/GenBank/DDBJ whole genome shotgun (WGS) entry which is preliminary data.</text>
</comment>
<dbReference type="Pfam" id="PF05915">
    <property type="entry name" value="TMEM_230_134"/>
    <property type="match status" value="1"/>
</dbReference>
<comment type="similarity">
    <text evidence="8">Belongs to the TMEM134/TMEM230 family.</text>
</comment>
<evidence type="ECO:0000256" key="2">
    <source>
        <dbReference type="ARBA" id="ARBA00004172"/>
    </source>
</evidence>
<dbReference type="PANTHER" id="PTHR15664:SF6">
    <property type="entry name" value="TRANSMEMBRANE PROTEIN 230"/>
    <property type="match status" value="1"/>
</dbReference>
<dbReference type="GO" id="GO:0005794">
    <property type="term" value="C:Golgi apparatus"/>
    <property type="evidence" value="ECO:0007669"/>
    <property type="project" value="UniProtKB-SubCell"/>
</dbReference>
<keyword evidence="15" id="KW-0968">Cytoplasmic vesicle</keyword>
<dbReference type="GO" id="GO:0055037">
    <property type="term" value="C:recycling endosome"/>
    <property type="evidence" value="ECO:0007669"/>
    <property type="project" value="UniProtKB-SubCell"/>
</dbReference>
<evidence type="ECO:0000256" key="1">
    <source>
        <dbReference type="ARBA" id="ARBA00004141"/>
    </source>
</evidence>
<evidence type="ECO:0000256" key="18">
    <source>
        <dbReference type="SAM" id="Phobius"/>
    </source>
</evidence>
<comment type="subcellular location">
    <subcellularLocation>
        <location evidence="5">Cytoplasmic vesicle</location>
        <location evidence="5">Autophagosome</location>
    </subcellularLocation>
    <subcellularLocation>
        <location evidence="3">Cytoplasmic vesicle</location>
        <location evidence="3">Secretory vesicle</location>
        <location evidence="3">Synaptic vesicle</location>
    </subcellularLocation>
    <subcellularLocation>
        <location evidence="4">Early endosome</location>
    </subcellularLocation>
    <subcellularLocation>
        <location evidence="6">Golgi apparatus</location>
        <location evidence="6">trans-Golgi network</location>
    </subcellularLocation>
    <subcellularLocation>
        <location evidence="7">Late endosome</location>
    </subcellularLocation>
    <subcellularLocation>
        <location evidence="1">Membrane</location>
        <topology evidence="1">Multi-pass membrane protein</topology>
    </subcellularLocation>
    <subcellularLocation>
        <location evidence="2">Recycling endosome</location>
    </subcellularLocation>
</comment>
<keyword evidence="13" id="KW-0333">Golgi apparatus</keyword>
<feature type="transmembrane region" description="Helical" evidence="18">
    <location>
        <begin position="47"/>
        <end position="69"/>
    </location>
</feature>
<comment type="function">
    <text evidence="16">Involved in trafficking and recycling of synaptic vesicles.</text>
</comment>
<reference evidence="19 20" key="1">
    <citation type="submission" date="2017-08" db="EMBL/GenBank/DDBJ databases">
        <title>Acidophilic green algal genome provides insights into adaptation to an acidic environment.</title>
        <authorList>
            <person name="Hirooka S."/>
            <person name="Hirose Y."/>
            <person name="Kanesaki Y."/>
            <person name="Higuchi S."/>
            <person name="Fujiwara T."/>
            <person name="Onuma R."/>
            <person name="Era A."/>
            <person name="Ohbayashi R."/>
            <person name="Uzuka A."/>
            <person name="Nozaki H."/>
            <person name="Yoshikawa H."/>
            <person name="Miyagishima S.Y."/>
        </authorList>
    </citation>
    <scope>NUCLEOTIDE SEQUENCE [LARGE SCALE GENOMIC DNA]</scope>
    <source>
        <strain evidence="19 20">NIES-2499</strain>
    </source>
</reference>
<evidence type="ECO:0000256" key="10">
    <source>
        <dbReference type="ARBA" id="ARBA00022753"/>
    </source>
</evidence>
<evidence type="ECO:0000256" key="11">
    <source>
        <dbReference type="ARBA" id="ARBA00022989"/>
    </source>
</evidence>
<keyword evidence="20" id="KW-1185">Reference proteome</keyword>
<dbReference type="GO" id="GO:0005769">
    <property type="term" value="C:early endosome"/>
    <property type="evidence" value="ECO:0007669"/>
    <property type="project" value="UniProtKB-SubCell"/>
</dbReference>
<evidence type="ECO:0000256" key="12">
    <source>
        <dbReference type="ARBA" id="ARBA00023018"/>
    </source>
</evidence>
<sequence>MPASSPESANNRPGERSNLLNEYRLSPDVEEGLHFGLEAPRKPWKKIALAVSLLVFGCLLLFLGVGFRVTGQKNGIPLIVVGCFAFIPGAYYTWFAFKAWKGTRGYSINSIPDM</sequence>
<keyword evidence="12" id="KW-0770">Synapse</keyword>
<dbReference type="InterPro" id="IPR044234">
    <property type="entry name" value="TMEM230"/>
</dbReference>
<keyword evidence="11 18" id="KW-1133">Transmembrane helix</keyword>
<organism evidence="19 20">
    <name type="scientific">Chlamydomonas eustigma</name>
    <dbReference type="NCBI Taxonomy" id="1157962"/>
    <lineage>
        <taxon>Eukaryota</taxon>
        <taxon>Viridiplantae</taxon>
        <taxon>Chlorophyta</taxon>
        <taxon>core chlorophytes</taxon>
        <taxon>Chlorophyceae</taxon>
        <taxon>CS clade</taxon>
        <taxon>Chlamydomonadales</taxon>
        <taxon>Chlamydomonadaceae</taxon>
        <taxon>Chlamydomonas</taxon>
    </lineage>
</organism>
<evidence type="ECO:0000256" key="14">
    <source>
        <dbReference type="ARBA" id="ARBA00023136"/>
    </source>
</evidence>
<dbReference type="AlphaFoldDB" id="A0A250XHE4"/>
<evidence type="ECO:0000313" key="20">
    <source>
        <dbReference type="Proteomes" id="UP000232323"/>
    </source>
</evidence>